<feature type="compositionally biased region" description="Pro residues" evidence="1">
    <location>
        <begin position="133"/>
        <end position="142"/>
    </location>
</feature>
<dbReference type="Ensembl" id="ENSSPUT00000013996.1">
    <property type="protein sequence ID" value="ENSSPUP00000013121.1"/>
    <property type="gene ID" value="ENSSPUG00000010108.1"/>
</dbReference>
<evidence type="ECO:0000256" key="1">
    <source>
        <dbReference type="SAM" id="MobiDB-lite"/>
    </source>
</evidence>
<name>A0A8D0GZK3_SPHPU</name>
<dbReference type="Proteomes" id="UP000694392">
    <property type="component" value="Unplaced"/>
</dbReference>
<reference evidence="2" key="2">
    <citation type="submission" date="2025-09" db="UniProtKB">
        <authorList>
            <consortium name="Ensembl"/>
        </authorList>
    </citation>
    <scope>IDENTIFICATION</scope>
</reference>
<feature type="region of interest" description="Disordered" evidence="1">
    <location>
        <begin position="71"/>
        <end position="267"/>
    </location>
</feature>
<feature type="compositionally biased region" description="Polar residues" evidence="1">
    <location>
        <begin position="257"/>
        <end position="267"/>
    </location>
</feature>
<evidence type="ECO:0000313" key="2">
    <source>
        <dbReference type="Ensembl" id="ENSSPUP00000013121.1"/>
    </source>
</evidence>
<proteinExistence type="predicted"/>
<keyword evidence="3" id="KW-1185">Reference proteome</keyword>
<feature type="compositionally biased region" description="Low complexity" evidence="1">
    <location>
        <begin position="123"/>
        <end position="132"/>
    </location>
</feature>
<accession>A0A8D0GZK3</accession>
<evidence type="ECO:0008006" key="4">
    <source>
        <dbReference type="Google" id="ProtNLM"/>
    </source>
</evidence>
<dbReference type="AlphaFoldDB" id="A0A8D0GZK3"/>
<evidence type="ECO:0000313" key="3">
    <source>
        <dbReference type="Proteomes" id="UP000694392"/>
    </source>
</evidence>
<reference evidence="2" key="1">
    <citation type="submission" date="2025-08" db="UniProtKB">
        <authorList>
            <consortium name="Ensembl"/>
        </authorList>
    </citation>
    <scope>IDENTIFICATION</scope>
</reference>
<dbReference type="GeneTree" id="ENSGT00900000143485"/>
<protein>
    <recommendedName>
        <fullName evidence="4">Mitogen-activated protein kinase kinase kinase 11</fullName>
    </recommendedName>
</protein>
<organism evidence="2 3">
    <name type="scientific">Sphenodon punctatus</name>
    <name type="common">Tuatara</name>
    <name type="synonym">Hatteria punctata</name>
    <dbReference type="NCBI Taxonomy" id="8508"/>
    <lineage>
        <taxon>Eukaryota</taxon>
        <taxon>Metazoa</taxon>
        <taxon>Chordata</taxon>
        <taxon>Craniata</taxon>
        <taxon>Vertebrata</taxon>
        <taxon>Euteleostomi</taxon>
        <taxon>Lepidosauria</taxon>
        <taxon>Sphenodontia</taxon>
        <taxon>Sphenodontidae</taxon>
        <taxon>Sphenodon</taxon>
    </lineage>
</organism>
<feature type="compositionally biased region" description="Low complexity" evidence="1">
    <location>
        <begin position="208"/>
        <end position="226"/>
    </location>
</feature>
<sequence>PPPPGDPPGVSPESEELVLGPVAERPSPPRLIQRALLRGAALLASLGLGRDLPSAPRDPPVPALLVELCEEEEEEPAKVPIDLALEGDRQALPPLWTQTPPRSPRRREEEEEEERQRRRSSRAPRLGGLLPSPASPRSPRSPVPQAGLISRPRPSPVRSRIDPWSFVSAGPRASPAQSPQPEPRHRPPSLRPNGIDPFAPQPEPLLPLDPFAAAPGWASPGGQLSPYPSPPPLRAPRLPDAKEEPDPVPWWGAVLPQDSSSSKGVPK</sequence>